<evidence type="ECO:0000256" key="1">
    <source>
        <dbReference type="ARBA" id="ARBA00009512"/>
    </source>
</evidence>
<keyword evidence="3" id="KW-0699">rRNA-binding</keyword>
<evidence type="ECO:0000256" key="3">
    <source>
        <dbReference type="HAMAP-Rule" id="MF_00360"/>
    </source>
</evidence>
<dbReference type="Gene3D" id="3.30.70.60">
    <property type="match status" value="1"/>
</dbReference>
<proteinExistence type="inferred from homology"/>
<dbReference type="GO" id="GO:0006412">
    <property type="term" value="P:translation"/>
    <property type="evidence" value="ECO:0007669"/>
    <property type="project" value="UniProtKB-UniRule"/>
</dbReference>
<name>A0A1G2CH12_9BACT</name>
<evidence type="ECO:0000256" key="2">
    <source>
        <dbReference type="ARBA" id="ARBA00035294"/>
    </source>
</evidence>
<keyword evidence="3" id="KW-0689">Ribosomal protein</keyword>
<dbReference type="GO" id="GO:1990904">
    <property type="term" value="C:ribonucleoprotein complex"/>
    <property type="evidence" value="ECO:0007669"/>
    <property type="project" value="UniProtKB-KW"/>
</dbReference>
<comment type="function">
    <text evidence="3">Binds together with bS18 to 16S ribosomal RNA.</text>
</comment>
<dbReference type="SUPFAM" id="SSF54995">
    <property type="entry name" value="Ribosomal protein S6"/>
    <property type="match status" value="1"/>
</dbReference>
<reference evidence="4 5" key="1">
    <citation type="journal article" date="2016" name="Nat. Commun.">
        <title>Thousands of microbial genomes shed light on interconnected biogeochemical processes in an aquifer system.</title>
        <authorList>
            <person name="Anantharaman K."/>
            <person name="Brown C.T."/>
            <person name="Hug L.A."/>
            <person name="Sharon I."/>
            <person name="Castelle C.J."/>
            <person name="Probst A.J."/>
            <person name="Thomas B.C."/>
            <person name="Singh A."/>
            <person name="Wilkins M.J."/>
            <person name="Karaoz U."/>
            <person name="Brodie E.L."/>
            <person name="Williams K.H."/>
            <person name="Hubbard S.S."/>
            <person name="Banfield J.F."/>
        </authorList>
    </citation>
    <scope>NUCLEOTIDE SEQUENCE [LARGE SCALE GENOMIC DNA]</scope>
</reference>
<dbReference type="GO" id="GO:0003735">
    <property type="term" value="F:structural constituent of ribosome"/>
    <property type="evidence" value="ECO:0007669"/>
    <property type="project" value="InterPro"/>
</dbReference>
<organism evidence="4 5">
    <name type="scientific">Candidatus Liptonbacteria bacterium RIFCSPLOWO2_01_FULL_45_15</name>
    <dbReference type="NCBI Taxonomy" id="1798649"/>
    <lineage>
        <taxon>Bacteria</taxon>
        <taxon>Candidatus Liptoniibacteriota</taxon>
    </lineage>
</organism>
<dbReference type="Proteomes" id="UP000176287">
    <property type="component" value="Unassembled WGS sequence"/>
</dbReference>
<keyword evidence="3" id="KW-0694">RNA-binding</keyword>
<dbReference type="GO" id="GO:0019843">
    <property type="term" value="F:rRNA binding"/>
    <property type="evidence" value="ECO:0007669"/>
    <property type="project" value="UniProtKB-UniRule"/>
</dbReference>
<evidence type="ECO:0000313" key="5">
    <source>
        <dbReference type="Proteomes" id="UP000176287"/>
    </source>
</evidence>
<keyword evidence="3" id="KW-0687">Ribonucleoprotein</keyword>
<comment type="similarity">
    <text evidence="1 3">Belongs to the bacterial ribosomal protein bS6 family.</text>
</comment>
<gene>
    <name evidence="3" type="primary">rpsF</name>
    <name evidence="4" type="ORF">A3B13_03380</name>
</gene>
<dbReference type="EMBL" id="MHKZ01000014">
    <property type="protein sequence ID" value="OGZ00689.1"/>
    <property type="molecule type" value="Genomic_DNA"/>
</dbReference>
<comment type="caution">
    <text evidence="4">The sequence shown here is derived from an EMBL/GenBank/DDBJ whole genome shotgun (WGS) entry which is preliminary data.</text>
</comment>
<dbReference type="InterPro" id="IPR035980">
    <property type="entry name" value="Ribosomal_bS6_sf"/>
</dbReference>
<dbReference type="AlphaFoldDB" id="A0A1G2CH12"/>
<dbReference type="InterPro" id="IPR000529">
    <property type="entry name" value="Ribosomal_bS6"/>
</dbReference>
<dbReference type="Pfam" id="PF01250">
    <property type="entry name" value="Ribosomal_S6"/>
    <property type="match status" value="1"/>
</dbReference>
<dbReference type="HAMAP" id="MF_00360">
    <property type="entry name" value="Ribosomal_bS6"/>
    <property type="match status" value="1"/>
</dbReference>
<dbReference type="STRING" id="1798649.A3B13_03380"/>
<dbReference type="GO" id="GO:0005840">
    <property type="term" value="C:ribosome"/>
    <property type="evidence" value="ECO:0007669"/>
    <property type="project" value="UniProtKB-KW"/>
</dbReference>
<dbReference type="InterPro" id="IPR014717">
    <property type="entry name" value="Transl_elong_EF1B/ribsomal_bS6"/>
</dbReference>
<dbReference type="InterPro" id="IPR020814">
    <property type="entry name" value="Ribosomal_S6_plastid/chlpt"/>
</dbReference>
<evidence type="ECO:0000313" key="4">
    <source>
        <dbReference type="EMBL" id="OGZ00689.1"/>
    </source>
</evidence>
<accession>A0A1G2CH12</accession>
<dbReference type="CDD" id="cd00473">
    <property type="entry name" value="bS6"/>
    <property type="match status" value="1"/>
</dbReference>
<sequence>MEELNDKKSYEISFIAAAEEDVKRLTESLKGVGAEITFESPLLKIFLAYPIEKKNEAYFGYFHFSFQPEEIVKLEKQFRVQPVVLRFLIVTPPFVKGKERRQYSPRRKTPYIPPATERKQISRLSNEALEKQLKEIMQ</sequence>
<protein>
    <recommendedName>
        <fullName evidence="2 3">Small ribosomal subunit protein bS6</fullName>
    </recommendedName>
</protein>